<evidence type="ECO:0000313" key="3">
    <source>
        <dbReference type="WBParaSite" id="ACRNAN_scaffold9316.g15117.t1"/>
    </source>
</evidence>
<name>A0A914EMN7_9BILA</name>
<keyword evidence="2" id="KW-1185">Reference proteome</keyword>
<organism evidence="2 3">
    <name type="scientific">Acrobeloides nanus</name>
    <dbReference type="NCBI Taxonomy" id="290746"/>
    <lineage>
        <taxon>Eukaryota</taxon>
        <taxon>Metazoa</taxon>
        <taxon>Ecdysozoa</taxon>
        <taxon>Nematoda</taxon>
        <taxon>Chromadorea</taxon>
        <taxon>Rhabditida</taxon>
        <taxon>Tylenchina</taxon>
        <taxon>Cephalobomorpha</taxon>
        <taxon>Cephaloboidea</taxon>
        <taxon>Cephalobidae</taxon>
        <taxon>Acrobeloides</taxon>
    </lineage>
</organism>
<dbReference type="AlphaFoldDB" id="A0A914EMN7"/>
<feature type="transmembrane region" description="Helical" evidence="1">
    <location>
        <begin position="87"/>
        <end position="111"/>
    </location>
</feature>
<protein>
    <submittedName>
        <fullName evidence="3">Uncharacterized protein</fullName>
    </submittedName>
</protein>
<evidence type="ECO:0000313" key="2">
    <source>
        <dbReference type="Proteomes" id="UP000887540"/>
    </source>
</evidence>
<keyword evidence="1" id="KW-0472">Membrane</keyword>
<feature type="transmembrane region" description="Helical" evidence="1">
    <location>
        <begin position="165"/>
        <end position="185"/>
    </location>
</feature>
<proteinExistence type="predicted"/>
<evidence type="ECO:0000256" key="1">
    <source>
        <dbReference type="SAM" id="Phobius"/>
    </source>
</evidence>
<accession>A0A914EMN7</accession>
<sequence>MKDSAYNSQVDTFIKKEVKRRLRDEYMGCCLAHVTYGARVIAILGTLFDACIVILMVIKITKPKISGDPLLEDIGDIQMAPLSALDIATTCIVGILATFGMIFHALVFYGIEKEKSSPFVPYLMIKSFEIACLGATFFGELTKLTKPIFLISGIGSGGDDYKQQILLACTILTKIWFWSIIRMAYSYYKKKEELNKYEACMSIDI</sequence>
<keyword evidence="1" id="KW-1133">Transmembrane helix</keyword>
<dbReference type="WBParaSite" id="ACRNAN_scaffold9316.g15117.t1">
    <property type="protein sequence ID" value="ACRNAN_scaffold9316.g15117.t1"/>
    <property type="gene ID" value="ACRNAN_scaffold9316.g15117"/>
</dbReference>
<feature type="transmembrane region" description="Helical" evidence="1">
    <location>
        <begin position="36"/>
        <end position="58"/>
    </location>
</feature>
<reference evidence="3" key="1">
    <citation type="submission" date="2022-11" db="UniProtKB">
        <authorList>
            <consortium name="WormBaseParasite"/>
        </authorList>
    </citation>
    <scope>IDENTIFICATION</scope>
</reference>
<keyword evidence="1" id="KW-0812">Transmembrane</keyword>
<dbReference type="Proteomes" id="UP000887540">
    <property type="component" value="Unplaced"/>
</dbReference>